<proteinExistence type="predicted"/>
<dbReference type="InterPro" id="IPR037883">
    <property type="entry name" value="Knr4/Smi1-like_sf"/>
</dbReference>
<evidence type="ECO:0000259" key="1">
    <source>
        <dbReference type="Pfam" id="PF09346"/>
    </source>
</evidence>
<dbReference type="Gene3D" id="3.40.1580.10">
    <property type="entry name" value="SMI1/KNR4-like"/>
    <property type="match status" value="1"/>
</dbReference>
<dbReference type="EMBL" id="FNFM01000001">
    <property type="protein sequence ID" value="SDJ72466.1"/>
    <property type="molecule type" value="Genomic_DNA"/>
</dbReference>
<name>A0A1G8W2Z3_ACTMZ</name>
<protein>
    <recommendedName>
        <fullName evidence="1">Knr4/Smi1-like domain-containing protein</fullName>
    </recommendedName>
</protein>
<sequence>MPSSIDRLKQLLSPPDDAPGVVDWGLIEERLEVGLPNDYKEFVRFYGNGTIEGFMMTFLMAPNVDNGIEWWEEQLWVLRQLSEDVPESYVIASSGANLLPWAYTIDNDLCYLWMEPLEDPDRWWVVSRTRDMDWSVFEGSMIEFLVEIISGSRREVWMPRDFPGEYPWFKTTAQYLADTNPE</sequence>
<dbReference type="RefSeq" id="WP_143012972.1">
    <property type="nucleotide sequence ID" value="NZ_FNFM01000001.1"/>
</dbReference>
<dbReference type="Proteomes" id="UP000199213">
    <property type="component" value="Unassembled WGS sequence"/>
</dbReference>
<feature type="domain" description="Knr4/Smi1-like" evidence="1">
    <location>
        <begin position="27"/>
        <end position="134"/>
    </location>
</feature>
<evidence type="ECO:0000313" key="2">
    <source>
        <dbReference type="EMBL" id="SDJ72466.1"/>
    </source>
</evidence>
<dbReference type="AlphaFoldDB" id="A0A1G8W2Z3"/>
<reference evidence="3" key="1">
    <citation type="submission" date="2016-10" db="EMBL/GenBank/DDBJ databases">
        <authorList>
            <person name="Varghese N."/>
            <person name="Submissions S."/>
        </authorList>
    </citation>
    <scope>NUCLEOTIDE SEQUENCE [LARGE SCALE GENOMIC DNA]</scope>
    <source>
        <strain evidence="3">DSM 45460</strain>
    </source>
</reference>
<accession>A0A1G8W2Z3</accession>
<keyword evidence="3" id="KW-1185">Reference proteome</keyword>
<evidence type="ECO:0000313" key="3">
    <source>
        <dbReference type="Proteomes" id="UP000199213"/>
    </source>
</evidence>
<dbReference type="SUPFAM" id="SSF160631">
    <property type="entry name" value="SMI1/KNR4-like"/>
    <property type="match status" value="1"/>
</dbReference>
<organism evidence="2 3">
    <name type="scientific">Actinopolyspora mzabensis</name>
    <dbReference type="NCBI Taxonomy" id="995066"/>
    <lineage>
        <taxon>Bacteria</taxon>
        <taxon>Bacillati</taxon>
        <taxon>Actinomycetota</taxon>
        <taxon>Actinomycetes</taxon>
        <taxon>Actinopolysporales</taxon>
        <taxon>Actinopolysporaceae</taxon>
        <taxon>Actinopolyspora</taxon>
    </lineage>
</organism>
<dbReference type="OrthoDB" id="5572373at2"/>
<dbReference type="InterPro" id="IPR018958">
    <property type="entry name" value="Knr4/Smi1-like_dom"/>
</dbReference>
<dbReference type="Pfam" id="PF09346">
    <property type="entry name" value="SMI1_KNR4"/>
    <property type="match status" value="1"/>
</dbReference>
<gene>
    <name evidence="2" type="ORF">SAMN04487820_101491</name>
</gene>